<sequence>MRPTIVFDFDGTIATGSGPVMAYARQAAPAAGDGFLAHVHEALAAFESGEPGYRDGYDIVGSLAAAAGVSPAELSTAYEISRGQLGSEHAPVEAMPELVDFLTGLRRHARLILATNAPASGIEPLLERWGVHELFDELRFTVGKPAGLSAVIRDAIASGPVLAVGDIVENDLAPALALGADTALVGATASHAPDKVTMRAHSLAELRGDIEAWAAAAAAASVASPSAPAPQDAVSSPTAPPNER</sequence>
<dbReference type="InterPro" id="IPR023214">
    <property type="entry name" value="HAD_sf"/>
</dbReference>
<dbReference type="PANTHER" id="PTHR43434">
    <property type="entry name" value="PHOSPHOGLYCOLATE PHOSPHATASE"/>
    <property type="match status" value="1"/>
</dbReference>
<evidence type="ECO:0000313" key="3">
    <source>
        <dbReference type="Proteomes" id="UP000317998"/>
    </source>
</evidence>
<dbReference type="GO" id="GO:0008967">
    <property type="term" value="F:phosphoglycolate phosphatase activity"/>
    <property type="evidence" value="ECO:0007669"/>
    <property type="project" value="TreeGrafter"/>
</dbReference>
<feature type="compositionally biased region" description="Low complexity" evidence="1">
    <location>
        <begin position="224"/>
        <end position="237"/>
    </location>
</feature>
<comment type="caution">
    <text evidence="2">The sequence shown here is derived from an EMBL/GenBank/DDBJ whole genome shotgun (WGS) entry which is preliminary data.</text>
</comment>
<dbReference type="Gene3D" id="3.40.50.1000">
    <property type="entry name" value="HAD superfamily/HAD-like"/>
    <property type="match status" value="1"/>
</dbReference>
<evidence type="ECO:0000313" key="2">
    <source>
        <dbReference type="EMBL" id="TQL48226.1"/>
    </source>
</evidence>
<proteinExistence type="predicted"/>
<feature type="region of interest" description="Disordered" evidence="1">
    <location>
        <begin position="224"/>
        <end position="244"/>
    </location>
</feature>
<reference evidence="2 3" key="1">
    <citation type="submission" date="2019-06" db="EMBL/GenBank/DDBJ databases">
        <title>Sequencing the genomes of 1000 actinobacteria strains.</title>
        <authorList>
            <person name="Klenk H.-P."/>
        </authorList>
    </citation>
    <scope>NUCLEOTIDE SEQUENCE [LARGE SCALE GENOMIC DNA]</scope>
    <source>
        <strain evidence="2 3">DSM 26477</strain>
    </source>
</reference>
<evidence type="ECO:0000256" key="1">
    <source>
        <dbReference type="SAM" id="MobiDB-lite"/>
    </source>
</evidence>
<dbReference type="CDD" id="cd01427">
    <property type="entry name" value="HAD_like"/>
    <property type="match status" value="1"/>
</dbReference>
<accession>A0A542YJE9</accession>
<protein>
    <submittedName>
        <fullName evidence="2">FMN phosphatase YigB (HAD superfamily)</fullName>
    </submittedName>
</protein>
<dbReference type="GO" id="GO:0006281">
    <property type="term" value="P:DNA repair"/>
    <property type="evidence" value="ECO:0007669"/>
    <property type="project" value="TreeGrafter"/>
</dbReference>
<dbReference type="Proteomes" id="UP000317998">
    <property type="component" value="Unassembled WGS sequence"/>
</dbReference>
<dbReference type="OrthoDB" id="3851389at2"/>
<dbReference type="AlphaFoldDB" id="A0A542YJE9"/>
<dbReference type="Pfam" id="PF00702">
    <property type="entry name" value="Hydrolase"/>
    <property type="match status" value="1"/>
</dbReference>
<name>A0A542YJE9_9MICO</name>
<keyword evidence="3" id="KW-1185">Reference proteome</keyword>
<gene>
    <name evidence="2" type="ORF">FB562_1313</name>
</gene>
<dbReference type="SUPFAM" id="SSF56784">
    <property type="entry name" value="HAD-like"/>
    <property type="match status" value="1"/>
</dbReference>
<organism evidence="2 3">
    <name type="scientific">Homoserinimonas aerilata</name>
    <dbReference type="NCBI Taxonomy" id="1162970"/>
    <lineage>
        <taxon>Bacteria</taxon>
        <taxon>Bacillati</taxon>
        <taxon>Actinomycetota</taxon>
        <taxon>Actinomycetes</taxon>
        <taxon>Micrococcales</taxon>
        <taxon>Microbacteriaceae</taxon>
        <taxon>Homoserinimonas</taxon>
    </lineage>
</organism>
<dbReference type="InterPro" id="IPR036412">
    <property type="entry name" value="HAD-like_sf"/>
</dbReference>
<dbReference type="InterPro" id="IPR050155">
    <property type="entry name" value="HAD-like_hydrolase_sf"/>
</dbReference>
<dbReference type="PANTHER" id="PTHR43434:SF1">
    <property type="entry name" value="PHOSPHOGLYCOLATE PHOSPHATASE"/>
    <property type="match status" value="1"/>
</dbReference>
<dbReference type="RefSeq" id="WP_141880396.1">
    <property type="nucleotide sequence ID" value="NZ_VFOM01000001.1"/>
</dbReference>
<dbReference type="EMBL" id="VFOM01000001">
    <property type="protein sequence ID" value="TQL48226.1"/>
    <property type="molecule type" value="Genomic_DNA"/>
</dbReference>